<accession>A0ABP9R119</accession>
<evidence type="ECO:0000313" key="6">
    <source>
        <dbReference type="EMBL" id="GAA5170249.1"/>
    </source>
</evidence>
<dbReference type="EMBL" id="BAABLD010000017">
    <property type="protein sequence ID" value="GAA5170249.1"/>
    <property type="molecule type" value="Genomic_DNA"/>
</dbReference>
<feature type="transmembrane region" description="Helical" evidence="5">
    <location>
        <begin position="198"/>
        <end position="231"/>
    </location>
</feature>
<evidence type="ECO:0000256" key="1">
    <source>
        <dbReference type="ARBA" id="ARBA00004141"/>
    </source>
</evidence>
<evidence type="ECO:0000256" key="2">
    <source>
        <dbReference type="ARBA" id="ARBA00022692"/>
    </source>
</evidence>
<evidence type="ECO:0000313" key="7">
    <source>
        <dbReference type="Proteomes" id="UP001500547"/>
    </source>
</evidence>
<protein>
    <submittedName>
        <fullName evidence="6">EI24 domain-containing protein</fullName>
    </submittedName>
</protein>
<dbReference type="RefSeq" id="WP_345534198.1">
    <property type="nucleotide sequence ID" value="NZ_BAABLD010000017.1"/>
</dbReference>
<feature type="transmembrane region" description="Helical" evidence="5">
    <location>
        <begin position="20"/>
        <end position="43"/>
    </location>
</feature>
<dbReference type="Pfam" id="PF07264">
    <property type="entry name" value="EI24"/>
    <property type="match status" value="1"/>
</dbReference>
<feature type="transmembrane region" description="Helical" evidence="5">
    <location>
        <begin position="80"/>
        <end position="107"/>
    </location>
</feature>
<keyword evidence="3 5" id="KW-1133">Transmembrane helix</keyword>
<comment type="subcellular location">
    <subcellularLocation>
        <location evidence="1">Membrane</location>
        <topology evidence="1">Multi-pass membrane protein</topology>
    </subcellularLocation>
</comment>
<keyword evidence="7" id="KW-1185">Reference proteome</keyword>
<reference evidence="7" key="1">
    <citation type="journal article" date="2019" name="Int. J. Syst. Evol. Microbiol.">
        <title>The Global Catalogue of Microorganisms (GCM) 10K type strain sequencing project: providing services to taxonomists for standard genome sequencing and annotation.</title>
        <authorList>
            <consortium name="The Broad Institute Genomics Platform"/>
            <consortium name="The Broad Institute Genome Sequencing Center for Infectious Disease"/>
            <person name="Wu L."/>
            <person name="Ma J."/>
        </authorList>
    </citation>
    <scope>NUCLEOTIDE SEQUENCE [LARGE SCALE GENOMIC DNA]</scope>
    <source>
        <strain evidence="7">JCM 18715</strain>
    </source>
</reference>
<keyword evidence="4 5" id="KW-0472">Membrane</keyword>
<evidence type="ECO:0000256" key="4">
    <source>
        <dbReference type="ARBA" id="ARBA00023136"/>
    </source>
</evidence>
<feature type="transmembrane region" description="Helical" evidence="5">
    <location>
        <begin position="151"/>
        <end position="169"/>
    </location>
</feature>
<dbReference type="Proteomes" id="UP001500547">
    <property type="component" value="Unassembled WGS sequence"/>
</dbReference>
<feature type="transmembrane region" description="Helical" evidence="5">
    <location>
        <begin position="127"/>
        <end position="145"/>
    </location>
</feature>
<evidence type="ECO:0000256" key="5">
    <source>
        <dbReference type="SAM" id="Phobius"/>
    </source>
</evidence>
<sequence>MDSIFVALARAARSLTRGHILWHLLWPTLLAFAIWIAVGIALWSESAALLLDYVQAWPAVGKWFADGSALALALGAAAHLLLVLLFLPLSLITATVLISVFAVPLMLDRVAASDYPDLARRNGGSQIGSITNAILSLVIFIVLALLSLPLWLIPGMGLVLSVALGAWLNQRCYRYDALMQHADVRELSELPRRHRGKLWLLGIGAGVLVYVPFLNFFVPAITGLAFVHYLLQALREARKTEHIIDVN</sequence>
<comment type="caution">
    <text evidence="6">The sequence shown here is derived from an EMBL/GenBank/DDBJ whole genome shotgun (WGS) entry which is preliminary data.</text>
</comment>
<dbReference type="InterPro" id="IPR059112">
    <property type="entry name" value="CysZ/EI24"/>
</dbReference>
<organism evidence="6 7">
    <name type="scientific">Viridibacterium curvum</name>
    <dbReference type="NCBI Taxonomy" id="1101404"/>
    <lineage>
        <taxon>Bacteria</taxon>
        <taxon>Pseudomonadati</taxon>
        <taxon>Pseudomonadota</taxon>
        <taxon>Betaproteobacteria</taxon>
        <taxon>Rhodocyclales</taxon>
        <taxon>Rhodocyclaceae</taxon>
        <taxon>Viridibacterium</taxon>
    </lineage>
</organism>
<name>A0ABP9R119_9RHOO</name>
<gene>
    <name evidence="6" type="ORF">GCM10025770_32870</name>
</gene>
<evidence type="ECO:0000256" key="3">
    <source>
        <dbReference type="ARBA" id="ARBA00022989"/>
    </source>
</evidence>
<proteinExistence type="predicted"/>
<keyword evidence="2 5" id="KW-0812">Transmembrane</keyword>